<feature type="region of interest" description="Disordered" evidence="1">
    <location>
        <begin position="139"/>
        <end position="173"/>
    </location>
</feature>
<dbReference type="EMBL" id="JABVEC010000002">
    <property type="protein sequence ID" value="MBC6464687.1"/>
    <property type="molecule type" value="Genomic_DNA"/>
</dbReference>
<proteinExistence type="predicted"/>
<keyword evidence="5" id="KW-1185">Reference proteome</keyword>
<feature type="compositionally biased region" description="Pro residues" evidence="1">
    <location>
        <begin position="35"/>
        <end position="54"/>
    </location>
</feature>
<feature type="signal peptide" evidence="3">
    <location>
        <begin position="1"/>
        <end position="26"/>
    </location>
</feature>
<gene>
    <name evidence="4" type="ORF">HKK74_04135</name>
</gene>
<reference evidence="4 5" key="1">
    <citation type="submission" date="2020-06" db="EMBL/GenBank/DDBJ databases">
        <title>Actinomadura xiongansis sp. nov., isolated from soil of Baiyangdian.</title>
        <authorList>
            <person name="Zhang X."/>
        </authorList>
    </citation>
    <scope>NUCLEOTIDE SEQUENCE [LARGE SCALE GENOMIC DNA]</scope>
    <source>
        <strain evidence="4 5">HBUM206468</strain>
    </source>
</reference>
<keyword evidence="2" id="KW-0472">Membrane</keyword>
<dbReference type="Proteomes" id="UP000805614">
    <property type="component" value="Unassembled WGS sequence"/>
</dbReference>
<protein>
    <recommendedName>
        <fullName evidence="6">LPXTG cell wall anchor domain-containing protein</fullName>
    </recommendedName>
</protein>
<keyword evidence="2" id="KW-0812">Transmembrane</keyword>
<accession>A0ABR7LIN6</accession>
<feature type="transmembrane region" description="Helical" evidence="2">
    <location>
        <begin position="175"/>
        <end position="196"/>
    </location>
</feature>
<feature type="region of interest" description="Disordered" evidence="1">
    <location>
        <begin position="28"/>
        <end position="56"/>
    </location>
</feature>
<evidence type="ECO:0000256" key="2">
    <source>
        <dbReference type="SAM" id="Phobius"/>
    </source>
</evidence>
<sequence>MPMKRIAVPSMLLGLALFGGVAPAFASVTRTDTPTPTPTPTTTPTKPTPTPTTEPPEFEFGFDKVTLSTKTITPGGTLTIKVVCPTSVSATSNAFVADPRFATGGDGTFTGSGTFKQTLPEVATLRVECEGYGYVTYTHRPGEEVRPGGSTGRLPSGAPDTGDGSLSGRDGGAPVPLLAGGSAVALAGAAFGVLALRRRERHDQSS</sequence>
<evidence type="ECO:0000256" key="1">
    <source>
        <dbReference type="SAM" id="MobiDB-lite"/>
    </source>
</evidence>
<evidence type="ECO:0000313" key="5">
    <source>
        <dbReference type="Proteomes" id="UP000805614"/>
    </source>
</evidence>
<evidence type="ECO:0008006" key="6">
    <source>
        <dbReference type="Google" id="ProtNLM"/>
    </source>
</evidence>
<comment type="caution">
    <text evidence="4">The sequence shown here is derived from an EMBL/GenBank/DDBJ whole genome shotgun (WGS) entry which is preliminary data.</text>
</comment>
<organism evidence="4 5">
    <name type="scientific">Actinomadura alba</name>
    <dbReference type="NCBI Taxonomy" id="406431"/>
    <lineage>
        <taxon>Bacteria</taxon>
        <taxon>Bacillati</taxon>
        <taxon>Actinomycetota</taxon>
        <taxon>Actinomycetes</taxon>
        <taxon>Streptosporangiales</taxon>
        <taxon>Thermomonosporaceae</taxon>
        <taxon>Actinomadura</taxon>
    </lineage>
</organism>
<evidence type="ECO:0000313" key="4">
    <source>
        <dbReference type="EMBL" id="MBC6464687.1"/>
    </source>
</evidence>
<evidence type="ECO:0000256" key="3">
    <source>
        <dbReference type="SAM" id="SignalP"/>
    </source>
</evidence>
<dbReference type="RefSeq" id="WP_187241685.1">
    <property type="nucleotide sequence ID" value="NZ_BAAAOK010000008.1"/>
</dbReference>
<keyword evidence="2" id="KW-1133">Transmembrane helix</keyword>
<name>A0ABR7LIN6_9ACTN</name>
<feature type="chain" id="PRO_5045714814" description="LPXTG cell wall anchor domain-containing protein" evidence="3">
    <location>
        <begin position="27"/>
        <end position="206"/>
    </location>
</feature>
<keyword evidence="3" id="KW-0732">Signal</keyword>